<evidence type="ECO:0000313" key="2">
    <source>
        <dbReference type="EMBL" id="CAD6245311.1"/>
    </source>
</evidence>
<dbReference type="EMBL" id="CAJGYO010000007">
    <property type="protein sequence ID" value="CAD6245311.1"/>
    <property type="molecule type" value="Genomic_DNA"/>
</dbReference>
<reference evidence="2" key="1">
    <citation type="submission" date="2020-10" db="EMBL/GenBank/DDBJ databases">
        <authorList>
            <person name="Han B."/>
            <person name="Lu T."/>
            <person name="Zhao Q."/>
            <person name="Huang X."/>
            <person name="Zhao Y."/>
        </authorList>
    </citation>
    <scope>NUCLEOTIDE SEQUENCE</scope>
</reference>
<dbReference type="Proteomes" id="UP000604825">
    <property type="component" value="Unassembled WGS sequence"/>
</dbReference>
<dbReference type="PANTHER" id="PTHR33110">
    <property type="entry name" value="F-BOX/KELCH-REPEAT PROTEIN-RELATED"/>
    <property type="match status" value="1"/>
</dbReference>
<dbReference type="AlphaFoldDB" id="A0A811PHM4"/>
<feature type="compositionally biased region" description="Acidic residues" evidence="1">
    <location>
        <begin position="117"/>
        <end position="137"/>
    </location>
</feature>
<evidence type="ECO:0000313" key="3">
    <source>
        <dbReference type="Proteomes" id="UP000604825"/>
    </source>
</evidence>
<accession>A0A811PHM4</accession>
<feature type="compositionally biased region" description="Basic and acidic residues" evidence="1">
    <location>
        <begin position="99"/>
        <end position="116"/>
    </location>
</feature>
<name>A0A811PHM4_9POAL</name>
<feature type="compositionally biased region" description="Basic and acidic residues" evidence="1">
    <location>
        <begin position="191"/>
        <end position="208"/>
    </location>
</feature>
<evidence type="ECO:0000256" key="1">
    <source>
        <dbReference type="SAM" id="MobiDB-lite"/>
    </source>
</evidence>
<proteinExistence type="predicted"/>
<protein>
    <submittedName>
        <fullName evidence="2">Uncharacterized protein</fullName>
    </submittedName>
</protein>
<sequence>MPRGEPLHFAGCKTDFISTASGNWLVYRRFCDLLLVDPFSGATTTLPAPSSVHLADESEGDDSMDGHDSVDEVEDSEYGHDSADEGDDSEDGSAPSRVHLPDGNKGDDSRAGHDSADEAEDSEDGHDSADEADDSEDGSTPSSVHLPNENKGDDSRAGHDSTVEGEDSEDSHDSADEGDDSEDGSTPSKVHLLDKDEGDDSRDGHDSADEGEDSEGGHDSAGVGDDSEDGSVYTDRSEMLSMDVKHFEVIKLMVCSPNLIAALLKEGFSISMFMATDRYTLLLDSEPDVSISEADFGRSQWRRLTTLADDEALFLGPCSRAVCMPQGDSPGNRVWFLDDYKDFHLWNEWPSSLSSDTSSVANPKPFSPLPMISWRGFLANSGAAWLFPSN</sequence>
<feature type="region of interest" description="Disordered" evidence="1">
    <location>
        <begin position="47"/>
        <end position="233"/>
    </location>
</feature>
<feature type="compositionally biased region" description="Acidic residues" evidence="1">
    <location>
        <begin position="163"/>
        <end position="183"/>
    </location>
</feature>
<keyword evidence="3" id="KW-1185">Reference proteome</keyword>
<dbReference type="PANTHER" id="PTHR33110:SF103">
    <property type="entry name" value="F-BOX DOMAIN-CONTAINING PROTEIN"/>
    <property type="match status" value="1"/>
</dbReference>
<comment type="caution">
    <text evidence="2">The sequence shown here is derived from an EMBL/GenBank/DDBJ whole genome shotgun (WGS) entry which is preliminary data.</text>
</comment>
<gene>
    <name evidence="2" type="ORF">NCGR_LOCUS29674</name>
</gene>
<organism evidence="2 3">
    <name type="scientific">Miscanthus lutarioriparius</name>
    <dbReference type="NCBI Taxonomy" id="422564"/>
    <lineage>
        <taxon>Eukaryota</taxon>
        <taxon>Viridiplantae</taxon>
        <taxon>Streptophyta</taxon>
        <taxon>Embryophyta</taxon>
        <taxon>Tracheophyta</taxon>
        <taxon>Spermatophyta</taxon>
        <taxon>Magnoliopsida</taxon>
        <taxon>Liliopsida</taxon>
        <taxon>Poales</taxon>
        <taxon>Poaceae</taxon>
        <taxon>PACMAD clade</taxon>
        <taxon>Panicoideae</taxon>
        <taxon>Andropogonodae</taxon>
        <taxon>Andropogoneae</taxon>
        <taxon>Saccharinae</taxon>
        <taxon>Miscanthus</taxon>
    </lineage>
</organism>
<feature type="compositionally biased region" description="Basic and acidic residues" evidence="1">
    <location>
        <begin position="148"/>
        <end position="162"/>
    </location>
</feature>